<dbReference type="RefSeq" id="WP_377068194.1">
    <property type="nucleotide sequence ID" value="NZ_JBHSJJ010000017.1"/>
</dbReference>
<feature type="transmembrane region" description="Helical" evidence="1">
    <location>
        <begin position="103"/>
        <end position="121"/>
    </location>
</feature>
<comment type="caution">
    <text evidence="2">The sequence shown here is derived from an EMBL/GenBank/DDBJ whole genome shotgun (WGS) entry which is preliminary data.</text>
</comment>
<evidence type="ECO:0000313" key="3">
    <source>
        <dbReference type="Proteomes" id="UP001595818"/>
    </source>
</evidence>
<evidence type="ECO:0000313" key="2">
    <source>
        <dbReference type="EMBL" id="MFC4874393.1"/>
    </source>
</evidence>
<accession>A0ABV9T709</accession>
<keyword evidence="1" id="KW-0472">Membrane</keyword>
<organism evidence="2 3">
    <name type="scientific">Negadavirga shengliensis</name>
    <dbReference type="NCBI Taxonomy" id="1389218"/>
    <lineage>
        <taxon>Bacteria</taxon>
        <taxon>Pseudomonadati</taxon>
        <taxon>Bacteroidota</taxon>
        <taxon>Cytophagia</taxon>
        <taxon>Cytophagales</taxon>
        <taxon>Cyclobacteriaceae</taxon>
        <taxon>Negadavirga</taxon>
    </lineage>
</organism>
<keyword evidence="1" id="KW-1133">Transmembrane helix</keyword>
<feature type="transmembrane region" description="Helical" evidence="1">
    <location>
        <begin position="6"/>
        <end position="27"/>
    </location>
</feature>
<sequence length="300" mass="34004">MRLNKKQIATLVILGLLILVSFSNLFYPSAIDFEEKAAKEIAESILILQEIETLSIPLAESIPFLKSWASTYQRDFDKLLSYLNFSYLLLLLQYTLLKFSQWWVFKAILAVLFVGMLIPPLRSLSFKLLVLGLIISPGLSVYTQFMSGAAHQMNLDLGSDLKTYLSVTKDSINTKKNTHQAKLDTLESRQKSRHGGKLNFLDKAEDEIVKTTYHVEEEVEKLGRELLDLLRFAGDHALGLTVAMLANILIVFVGLPVLFWYLFSLWLKRLFGYGKASSEINSKLEELKSITNTSSKKNLT</sequence>
<feature type="transmembrane region" description="Helical" evidence="1">
    <location>
        <begin position="237"/>
        <end position="263"/>
    </location>
</feature>
<gene>
    <name evidence="2" type="ORF">ACFPFU_22005</name>
</gene>
<keyword evidence="3" id="KW-1185">Reference proteome</keyword>
<dbReference type="EMBL" id="JBHSJJ010000017">
    <property type="protein sequence ID" value="MFC4874393.1"/>
    <property type="molecule type" value="Genomic_DNA"/>
</dbReference>
<dbReference type="Proteomes" id="UP001595818">
    <property type="component" value="Unassembled WGS sequence"/>
</dbReference>
<feature type="transmembrane region" description="Helical" evidence="1">
    <location>
        <begin position="128"/>
        <end position="145"/>
    </location>
</feature>
<evidence type="ECO:0000256" key="1">
    <source>
        <dbReference type="SAM" id="Phobius"/>
    </source>
</evidence>
<keyword evidence="1" id="KW-0812">Transmembrane</keyword>
<protein>
    <submittedName>
        <fullName evidence="2">Uncharacterized protein</fullName>
    </submittedName>
</protein>
<proteinExistence type="predicted"/>
<name>A0ABV9T709_9BACT</name>
<reference evidence="3" key="1">
    <citation type="journal article" date="2019" name="Int. J. Syst. Evol. Microbiol.">
        <title>The Global Catalogue of Microorganisms (GCM) 10K type strain sequencing project: providing services to taxonomists for standard genome sequencing and annotation.</title>
        <authorList>
            <consortium name="The Broad Institute Genomics Platform"/>
            <consortium name="The Broad Institute Genome Sequencing Center for Infectious Disease"/>
            <person name="Wu L."/>
            <person name="Ma J."/>
        </authorList>
    </citation>
    <scope>NUCLEOTIDE SEQUENCE [LARGE SCALE GENOMIC DNA]</scope>
    <source>
        <strain evidence="3">CGMCC 4.7466</strain>
    </source>
</reference>